<dbReference type="InterPro" id="IPR047041">
    <property type="entry name" value="BipA_GTP-bd_dom"/>
</dbReference>
<dbReference type="Pfam" id="PF00009">
    <property type="entry name" value="GTP_EFTU"/>
    <property type="match status" value="1"/>
</dbReference>
<protein>
    <recommendedName>
        <fullName evidence="1">Tr-type G domain-containing protein</fullName>
    </recommendedName>
</protein>
<dbReference type="PROSITE" id="PS51722">
    <property type="entry name" value="G_TR_2"/>
    <property type="match status" value="1"/>
</dbReference>
<evidence type="ECO:0000313" key="2">
    <source>
        <dbReference type="EMBL" id="KAG2279183.1"/>
    </source>
</evidence>
<dbReference type="SUPFAM" id="SSF54980">
    <property type="entry name" value="EF-G C-terminal domain-like"/>
    <property type="match status" value="2"/>
</dbReference>
<dbReference type="InterPro" id="IPR005225">
    <property type="entry name" value="Small_GTP-bd"/>
</dbReference>
<dbReference type="InterPro" id="IPR035647">
    <property type="entry name" value="EFG_III/V"/>
</dbReference>
<dbReference type="PANTHER" id="PTHR42908">
    <property type="entry name" value="TRANSLATION ELONGATION FACTOR-RELATED"/>
    <property type="match status" value="1"/>
</dbReference>
<dbReference type="SUPFAM" id="SSF50447">
    <property type="entry name" value="Translation proteins"/>
    <property type="match status" value="1"/>
</dbReference>
<dbReference type="InterPro" id="IPR035651">
    <property type="entry name" value="BipA_V"/>
</dbReference>
<name>A0A8X7R3N2_BRACI</name>
<gene>
    <name evidence="2" type="ORF">Bca52824_061738</name>
</gene>
<proteinExistence type="predicted"/>
<dbReference type="Pfam" id="PF21018">
    <property type="entry name" value="BipA_C"/>
    <property type="match status" value="1"/>
</dbReference>
<dbReference type="InterPro" id="IPR031157">
    <property type="entry name" value="G_TR_CS"/>
</dbReference>
<dbReference type="PANTHER" id="PTHR42908:SF8">
    <property type="entry name" value="TR-TYPE G DOMAIN-CONTAINING PROTEIN"/>
    <property type="match status" value="1"/>
</dbReference>
<organism evidence="2 3">
    <name type="scientific">Brassica carinata</name>
    <name type="common">Ethiopian mustard</name>
    <name type="synonym">Abyssinian cabbage</name>
    <dbReference type="NCBI Taxonomy" id="52824"/>
    <lineage>
        <taxon>Eukaryota</taxon>
        <taxon>Viridiplantae</taxon>
        <taxon>Streptophyta</taxon>
        <taxon>Embryophyta</taxon>
        <taxon>Tracheophyta</taxon>
        <taxon>Spermatophyta</taxon>
        <taxon>Magnoliopsida</taxon>
        <taxon>eudicotyledons</taxon>
        <taxon>Gunneridae</taxon>
        <taxon>Pentapetalae</taxon>
        <taxon>rosids</taxon>
        <taxon>malvids</taxon>
        <taxon>Brassicales</taxon>
        <taxon>Brassicaceae</taxon>
        <taxon>Brassiceae</taxon>
        <taxon>Brassica</taxon>
    </lineage>
</organism>
<dbReference type="CDD" id="cd03710">
    <property type="entry name" value="BipA_TypA_C"/>
    <property type="match status" value="1"/>
</dbReference>
<dbReference type="AlphaFoldDB" id="A0A8X7R3N2"/>
<dbReference type="GO" id="GO:0042254">
    <property type="term" value="P:ribosome biogenesis"/>
    <property type="evidence" value="ECO:0007669"/>
    <property type="project" value="UniProtKB-ARBA"/>
</dbReference>
<dbReference type="InterPro" id="IPR047043">
    <property type="entry name" value="BipA_III"/>
</dbReference>
<dbReference type="InterPro" id="IPR000795">
    <property type="entry name" value="T_Tr_GTP-bd_dom"/>
</dbReference>
<dbReference type="GO" id="GO:0005525">
    <property type="term" value="F:GTP binding"/>
    <property type="evidence" value="ECO:0007669"/>
    <property type="project" value="InterPro"/>
</dbReference>
<dbReference type="GO" id="GO:1990904">
    <property type="term" value="C:ribonucleoprotein complex"/>
    <property type="evidence" value="ECO:0007669"/>
    <property type="project" value="TreeGrafter"/>
</dbReference>
<dbReference type="CDD" id="cd01891">
    <property type="entry name" value="TypA_BipA"/>
    <property type="match status" value="1"/>
</dbReference>
<dbReference type="Pfam" id="PF03144">
    <property type="entry name" value="GTP_EFTU_D2"/>
    <property type="match status" value="1"/>
</dbReference>
<dbReference type="InterPro" id="IPR004161">
    <property type="entry name" value="EFTu-like_2"/>
</dbReference>
<dbReference type="PROSITE" id="PS00301">
    <property type="entry name" value="G_TR_1"/>
    <property type="match status" value="1"/>
</dbReference>
<feature type="domain" description="Tr-type G" evidence="1">
    <location>
        <begin position="79"/>
        <end position="368"/>
    </location>
</feature>
<dbReference type="FunFam" id="3.30.70.870:FF:000003">
    <property type="entry name" value="GTP-binding protein TypA"/>
    <property type="match status" value="1"/>
</dbReference>
<keyword evidence="3" id="KW-1185">Reference proteome</keyword>
<dbReference type="Gene3D" id="3.40.50.300">
    <property type="entry name" value="P-loop containing nucleotide triphosphate hydrolases"/>
    <property type="match status" value="1"/>
</dbReference>
<dbReference type="Gene3D" id="3.30.70.870">
    <property type="entry name" value="Elongation Factor G (Translational Gtpase), domain 3"/>
    <property type="match status" value="1"/>
</dbReference>
<dbReference type="FunFam" id="2.40.30.10:FF:000016">
    <property type="entry name" value="GTP-binding protein TypA"/>
    <property type="match status" value="1"/>
</dbReference>
<dbReference type="GO" id="GO:0005829">
    <property type="term" value="C:cytosol"/>
    <property type="evidence" value="ECO:0007669"/>
    <property type="project" value="TreeGrafter"/>
</dbReference>
<accession>A0A8X7R3N2</accession>
<sequence>MELSLSTSPASPAVLRRQASPLLNQQVLGVSFASALKPGGVLRFRSRKSLLNRPITCSASPSTAEPSSEVKKKTLVRRNDVRNIAIVAHVDHGKTTLVDSMLRQAKVFRDNQVMQERIMDSNDLERERGITILSKNTSITYKNTKVNIIDTPGHSDFGGEVERVLNMVDGVLLVVDSVEGPMPQTRFVLKKALEFGHAVAVVVNKIDRPSARPEFVVNSTFELFIELNATDEQATNIEYDEHKGRIAIGRLHAGALRKGMDVRVCTSEDSCRFARVSELFVYEKFYRVPTDTVEAGDICAVCGIDDIQIGETIADKAHGKPLPTIKVEEPTVKMSFSVNTSPFSGREGKYVTSRNLRDRLNRELERNLAMKVEDGETADTFIISGRGTLHITILIENMRREGYEFMVGPPKVINKRVNDKLLEPYEVATVEVPENHMGPVVELLGKRRGQMFDMQGVGSEGTVFLRYKIPTRGLLGLRNAILTASRGTAILNTVFDSYGPWAGDISTRDLGSLVAFEDGTSTSYALASAQERGQMFVGPGVDVYKNQIVGIHQRPGDLGLNICKKKAATNIRSNKDVTVVLDTPLTYSLDDCIEYIEEDELVEVTPLSIRMCKNPKMAKKGR</sequence>
<dbReference type="PRINTS" id="PR00315">
    <property type="entry name" value="ELONGATNFCT"/>
</dbReference>
<dbReference type="Gene3D" id="2.40.50.250">
    <property type="entry name" value="bipa protein"/>
    <property type="match status" value="1"/>
</dbReference>
<reference evidence="2 3" key="1">
    <citation type="submission" date="2020-02" db="EMBL/GenBank/DDBJ databases">
        <authorList>
            <person name="Ma Q."/>
            <person name="Huang Y."/>
            <person name="Song X."/>
            <person name="Pei D."/>
        </authorList>
    </citation>
    <scope>NUCLEOTIDE SEQUENCE [LARGE SCALE GENOMIC DNA]</scope>
    <source>
        <strain evidence="2">Sxm20200214</strain>
        <tissue evidence="2">Leaf</tissue>
    </source>
</reference>
<comment type="caution">
    <text evidence="2">The sequence shown here is derived from an EMBL/GenBank/DDBJ whole genome shotgun (WGS) entry which is preliminary data.</text>
</comment>
<dbReference type="Gene3D" id="3.30.70.240">
    <property type="match status" value="1"/>
</dbReference>
<dbReference type="SUPFAM" id="SSF52540">
    <property type="entry name" value="P-loop containing nucleoside triphosphate hydrolases"/>
    <property type="match status" value="1"/>
</dbReference>
<dbReference type="Proteomes" id="UP000886595">
    <property type="component" value="Unassembled WGS sequence"/>
</dbReference>
<dbReference type="EMBL" id="JAAMPC010000012">
    <property type="protein sequence ID" value="KAG2279183.1"/>
    <property type="molecule type" value="Genomic_DNA"/>
</dbReference>
<dbReference type="Pfam" id="PF00679">
    <property type="entry name" value="EFG_C"/>
    <property type="match status" value="1"/>
</dbReference>
<dbReference type="InterPro" id="IPR009000">
    <property type="entry name" value="Transl_B-barrel_sf"/>
</dbReference>
<dbReference type="InterPro" id="IPR000640">
    <property type="entry name" value="EFG_V-like"/>
</dbReference>
<dbReference type="InterPro" id="IPR042116">
    <property type="entry name" value="TypA/BipA_C"/>
</dbReference>
<dbReference type="FunFam" id="2.40.50.250:FF:000001">
    <property type="entry name" value="GTP-binding protein TypA"/>
    <property type="match status" value="1"/>
</dbReference>
<evidence type="ECO:0000313" key="3">
    <source>
        <dbReference type="Proteomes" id="UP000886595"/>
    </source>
</evidence>
<dbReference type="CDD" id="cd03691">
    <property type="entry name" value="BipA_TypA_II"/>
    <property type="match status" value="1"/>
</dbReference>
<dbReference type="InterPro" id="IPR047042">
    <property type="entry name" value="BipA_II"/>
</dbReference>
<dbReference type="FunFam" id="3.30.70.240:FF:000002">
    <property type="entry name" value="GTP-binding protein TypA"/>
    <property type="match status" value="1"/>
</dbReference>
<dbReference type="GO" id="GO:0003924">
    <property type="term" value="F:GTPase activity"/>
    <property type="evidence" value="ECO:0007669"/>
    <property type="project" value="InterPro"/>
</dbReference>
<evidence type="ECO:0000259" key="1">
    <source>
        <dbReference type="PROSITE" id="PS51722"/>
    </source>
</evidence>
<dbReference type="InterPro" id="IPR048876">
    <property type="entry name" value="BipA_C"/>
</dbReference>
<dbReference type="SMART" id="SM00838">
    <property type="entry name" value="EFG_C"/>
    <property type="match status" value="1"/>
</dbReference>
<dbReference type="NCBIfam" id="TIGR00231">
    <property type="entry name" value="small_GTP"/>
    <property type="match status" value="1"/>
</dbReference>
<dbReference type="Gene3D" id="2.40.30.10">
    <property type="entry name" value="Translation factors"/>
    <property type="match status" value="1"/>
</dbReference>
<dbReference type="OrthoDB" id="364892at2759"/>
<dbReference type="CDD" id="cd16263">
    <property type="entry name" value="BipA_III"/>
    <property type="match status" value="1"/>
</dbReference>
<dbReference type="FunFam" id="3.40.50.300:FF:000055">
    <property type="entry name" value="GTP-binding protein TypA"/>
    <property type="match status" value="1"/>
</dbReference>
<dbReference type="GO" id="GO:0009409">
    <property type="term" value="P:response to cold"/>
    <property type="evidence" value="ECO:0007669"/>
    <property type="project" value="UniProtKB-ARBA"/>
</dbReference>
<dbReference type="GO" id="GO:0010467">
    <property type="term" value="P:gene expression"/>
    <property type="evidence" value="ECO:0007669"/>
    <property type="project" value="UniProtKB-ARBA"/>
</dbReference>
<dbReference type="InterPro" id="IPR027417">
    <property type="entry name" value="P-loop_NTPase"/>
</dbReference>